<dbReference type="EMBL" id="GBRH01226631">
    <property type="protein sequence ID" value="JAD71264.1"/>
    <property type="molecule type" value="Transcribed_RNA"/>
</dbReference>
<organism evidence="2">
    <name type="scientific">Arundo donax</name>
    <name type="common">Giant reed</name>
    <name type="synonym">Donax arundinaceus</name>
    <dbReference type="NCBI Taxonomy" id="35708"/>
    <lineage>
        <taxon>Eukaryota</taxon>
        <taxon>Viridiplantae</taxon>
        <taxon>Streptophyta</taxon>
        <taxon>Embryophyta</taxon>
        <taxon>Tracheophyta</taxon>
        <taxon>Spermatophyta</taxon>
        <taxon>Magnoliopsida</taxon>
        <taxon>Liliopsida</taxon>
        <taxon>Poales</taxon>
        <taxon>Poaceae</taxon>
        <taxon>PACMAD clade</taxon>
        <taxon>Arundinoideae</taxon>
        <taxon>Arundineae</taxon>
        <taxon>Arundo</taxon>
    </lineage>
</organism>
<feature type="compositionally biased region" description="Polar residues" evidence="1">
    <location>
        <begin position="7"/>
        <end position="29"/>
    </location>
</feature>
<feature type="region of interest" description="Disordered" evidence="1">
    <location>
        <begin position="1"/>
        <end position="45"/>
    </location>
</feature>
<reference evidence="2" key="2">
    <citation type="journal article" date="2015" name="Data Brief">
        <title>Shoot transcriptome of the giant reed, Arundo donax.</title>
        <authorList>
            <person name="Barrero R.A."/>
            <person name="Guerrero F.D."/>
            <person name="Moolhuijzen P."/>
            <person name="Goolsby J.A."/>
            <person name="Tidwell J."/>
            <person name="Bellgard S.E."/>
            <person name="Bellgard M.I."/>
        </authorList>
    </citation>
    <scope>NUCLEOTIDE SEQUENCE</scope>
    <source>
        <tissue evidence="2">Shoot tissue taken approximately 20 cm above the soil surface</tissue>
    </source>
</reference>
<accession>A0A0A9C4P8</accession>
<evidence type="ECO:0000313" key="2">
    <source>
        <dbReference type="EMBL" id="JAD71264.1"/>
    </source>
</evidence>
<sequence length="45" mass="4341">MVIGVEASTNLSLRPPSKTSSPVPFSTSLATAVGGGAGGGTRNLP</sequence>
<reference evidence="2" key="1">
    <citation type="submission" date="2014-09" db="EMBL/GenBank/DDBJ databases">
        <authorList>
            <person name="Magalhaes I.L.F."/>
            <person name="Oliveira U."/>
            <person name="Santos F.R."/>
            <person name="Vidigal T.H.D.A."/>
            <person name="Brescovit A.D."/>
            <person name="Santos A.J."/>
        </authorList>
    </citation>
    <scope>NUCLEOTIDE SEQUENCE</scope>
    <source>
        <tissue evidence="2">Shoot tissue taken approximately 20 cm above the soil surface</tissue>
    </source>
</reference>
<feature type="compositionally biased region" description="Gly residues" evidence="1">
    <location>
        <begin position="33"/>
        <end position="45"/>
    </location>
</feature>
<dbReference type="AlphaFoldDB" id="A0A0A9C4P8"/>
<proteinExistence type="predicted"/>
<evidence type="ECO:0000256" key="1">
    <source>
        <dbReference type="SAM" id="MobiDB-lite"/>
    </source>
</evidence>
<name>A0A0A9C4P8_ARUDO</name>
<protein>
    <submittedName>
        <fullName evidence="2">Uncharacterized protein</fullName>
    </submittedName>
</protein>